<dbReference type="Gene3D" id="3.20.20.80">
    <property type="entry name" value="Glycosidases"/>
    <property type="match status" value="1"/>
</dbReference>
<dbReference type="RefSeq" id="WP_149569058.1">
    <property type="nucleotide sequence ID" value="NZ_CP035807.1"/>
</dbReference>
<evidence type="ECO:0000313" key="3">
    <source>
        <dbReference type="Proteomes" id="UP000323824"/>
    </source>
</evidence>
<dbReference type="Proteomes" id="UP000323824">
    <property type="component" value="Chromosome"/>
</dbReference>
<dbReference type="GO" id="GO:0016787">
    <property type="term" value="F:hydrolase activity"/>
    <property type="evidence" value="ECO:0007669"/>
    <property type="project" value="UniProtKB-KW"/>
</dbReference>
<dbReference type="AlphaFoldDB" id="A0A5C1QGT0"/>
<dbReference type="SUPFAM" id="SSF51445">
    <property type="entry name" value="(Trans)glycosidases"/>
    <property type="match status" value="1"/>
</dbReference>
<dbReference type="GO" id="GO:0005975">
    <property type="term" value="P:carbohydrate metabolic process"/>
    <property type="evidence" value="ECO:0007669"/>
    <property type="project" value="InterPro"/>
</dbReference>
<accession>A0A5C1QGT0</accession>
<feature type="domain" description="GH18" evidence="1">
    <location>
        <begin position="24"/>
        <end position="187"/>
    </location>
</feature>
<keyword evidence="2" id="KW-0378">Hydrolase</keyword>
<dbReference type="EMBL" id="CP035807">
    <property type="protein sequence ID" value="QEN05824.1"/>
    <property type="molecule type" value="Genomic_DNA"/>
</dbReference>
<evidence type="ECO:0000313" key="2">
    <source>
        <dbReference type="EMBL" id="QEN05824.1"/>
    </source>
</evidence>
<gene>
    <name evidence="2" type="ORF">EW093_14305</name>
</gene>
<sequence length="384" mass="43414">MNINNVYFPTWEKDLDWGGNSGESTLARIPSYITHVTLSFLRPDLEGFDLNKDMNRLFYDGNIPLYKLKDEIFYCKKNGGNSRVVLASVGGEIAGNFDKVNYCNLVDSIIGLGLDGIDIDYEPNGVMTQTEDEVNRYCTIISSLRYEFDKRSKITGKKYLISCAPTGVGLFSKDKFEKNSNKYLDVISRLKGIVPIDEQGEELKIGVLGDDNILKQPNYFVGSLASVFNFDSAGKMLDVFLMVNKGNSLNDYQFIGQMVDIVFYQAYNIGSGNILSRIMCYEEHRELSDYFNSVKDGSGFIIGHGSHVGKEAWPHFSFTKKRMGYIYTYINKFGRNGDGASFWSYFSSVEDSSDYLPNYGMGYKKNYELFKHVSSLLDIEGVTD</sequence>
<proteinExistence type="predicted"/>
<dbReference type="OrthoDB" id="756225at2"/>
<name>A0A5C1QGT0_9SPIO</name>
<evidence type="ECO:0000259" key="1">
    <source>
        <dbReference type="Pfam" id="PF00704"/>
    </source>
</evidence>
<reference evidence="2 3" key="2">
    <citation type="submission" date="2019-09" db="EMBL/GenBank/DDBJ databases">
        <title>Complete Genome Sequence and Methylome Analysis of free living Spirochaetas.</title>
        <authorList>
            <person name="Leshcheva N."/>
            <person name="Mikheeva N."/>
        </authorList>
    </citation>
    <scope>NUCLEOTIDE SEQUENCE [LARGE SCALE GENOMIC DNA]</scope>
    <source>
        <strain evidence="2 3">P</strain>
    </source>
</reference>
<dbReference type="InterPro" id="IPR001223">
    <property type="entry name" value="Glyco_hydro18_cat"/>
</dbReference>
<keyword evidence="3" id="KW-1185">Reference proteome</keyword>
<protein>
    <submittedName>
        <fullName evidence="2">Glycoside hydrolase family 18 protein</fullName>
    </submittedName>
</protein>
<reference evidence="2 3" key="1">
    <citation type="submission" date="2019-02" db="EMBL/GenBank/DDBJ databases">
        <authorList>
            <person name="Fomenkov A."/>
            <person name="Dubinina G."/>
            <person name="Grabovich M."/>
            <person name="Vincze T."/>
            <person name="Roberts R.J."/>
        </authorList>
    </citation>
    <scope>NUCLEOTIDE SEQUENCE [LARGE SCALE GENOMIC DNA]</scope>
    <source>
        <strain evidence="2 3">P</strain>
    </source>
</reference>
<organism evidence="2 3">
    <name type="scientific">Thiospirochaeta perfilievii</name>
    <dbReference type="NCBI Taxonomy" id="252967"/>
    <lineage>
        <taxon>Bacteria</taxon>
        <taxon>Pseudomonadati</taxon>
        <taxon>Spirochaetota</taxon>
        <taxon>Spirochaetia</taxon>
        <taxon>Spirochaetales</taxon>
        <taxon>Spirochaetaceae</taxon>
        <taxon>Thiospirochaeta</taxon>
    </lineage>
</organism>
<dbReference type="Pfam" id="PF00704">
    <property type="entry name" value="Glyco_hydro_18"/>
    <property type="match status" value="1"/>
</dbReference>
<dbReference type="KEGG" id="sper:EW093_14305"/>
<dbReference type="InterPro" id="IPR017853">
    <property type="entry name" value="GH"/>
</dbReference>